<gene>
    <name evidence="4" type="ORF">AWC38_SpisGene6376</name>
</gene>
<dbReference type="SUPFAM" id="SSF48726">
    <property type="entry name" value="Immunoglobulin"/>
    <property type="match status" value="1"/>
</dbReference>
<dbReference type="Pfam" id="PF07679">
    <property type="entry name" value="I-set"/>
    <property type="match status" value="1"/>
</dbReference>
<dbReference type="InterPro" id="IPR013098">
    <property type="entry name" value="Ig_I-set"/>
</dbReference>
<feature type="compositionally biased region" description="Basic and acidic residues" evidence="1">
    <location>
        <begin position="18"/>
        <end position="43"/>
    </location>
</feature>
<evidence type="ECO:0000259" key="3">
    <source>
        <dbReference type="PROSITE" id="PS50835"/>
    </source>
</evidence>
<proteinExistence type="predicted"/>
<feature type="region of interest" description="Disordered" evidence="1">
    <location>
        <begin position="146"/>
        <end position="173"/>
    </location>
</feature>
<keyword evidence="2" id="KW-0472">Membrane</keyword>
<feature type="region of interest" description="Disordered" evidence="1">
    <location>
        <begin position="486"/>
        <end position="505"/>
    </location>
</feature>
<feature type="region of interest" description="Disordered" evidence="1">
    <location>
        <begin position="18"/>
        <end position="47"/>
    </location>
</feature>
<feature type="compositionally biased region" description="Basic and acidic residues" evidence="1">
    <location>
        <begin position="367"/>
        <end position="401"/>
    </location>
</feature>
<accession>A0A2B4SKC8</accession>
<feature type="region of interest" description="Disordered" evidence="1">
    <location>
        <begin position="367"/>
        <end position="405"/>
    </location>
</feature>
<dbReference type="PROSITE" id="PS50835">
    <property type="entry name" value="IG_LIKE"/>
    <property type="match status" value="1"/>
</dbReference>
<dbReference type="Proteomes" id="UP000225706">
    <property type="component" value="Unassembled WGS sequence"/>
</dbReference>
<dbReference type="InterPro" id="IPR013783">
    <property type="entry name" value="Ig-like_fold"/>
</dbReference>
<keyword evidence="2" id="KW-1133">Transmembrane helix</keyword>
<dbReference type="EMBL" id="LSMT01000075">
    <property type="protein sequence ID" value="PFX28875.1"/>
    <property type="molecule type" value="Genomic_DNA"/>
</dbReference>
<comment type="caution">
    <text evidence="4">The sequence shown here is derived from an EMBL/GenBank/DDBJ whole genome shotgun (WGS) entry which is preliminary data.</text>
</comment>
<organism evidence="4 5">
    <name type="scientific">Stylophora pistillata</name>
    <name type="common">Smooth cauliflower coral</name>
    <dbReference type="NCBI Taxonomy" id="50429"/>
    <lineage>
        <taxon>Eukaryota</taxon>
        <taxon>Metazoa</taxon>
        <taxon>Cnidaria</taxon>
        <taxon>Anthozoa</taxon>
        <taxon>Hexacorallia</taxon>
        <taxon>Scleractinia</taxon>
        <taxon>Astrocoeniina</taxon>
        <taxon>Pocilloporidae</taxon>
        <taxon>Stylophora</taxon>
    </lineage>
</organism>
<dbReference type="InterPro" id="IPR036179">
    <property type="entry name" value="Ig-like_dom_sf"/>
</dbReference>
<name>A0A2B4SKC8_STYPI</name>
<reference evidence="5" key="1">
    <citation type="journal article" date="2017" name="bioRxiv">
        <title>Comparative analysis of the genomes of Stylophora pistillata and Acropora digitifera provides evidence for extensive differences between species of corals.</title>
        <authorList>
            <person name="Voolstra C.R."/>
            <person name="Li Y."/>
            <person name="Liew Y.J."/>
            <person name="Baumgarten S."/>
            <person name="Zoccola D."/>
            <person name="Flot J.-F."/>
            <person name="Tambutte S."/>
            <person name="Allemand D."/>
            <person name="Aranda M."/>
        </authorList>
    </citation>
    <scope>NUCLEOTIDE SEQUENCE [LARGE SCALE GENOMIC DNA]</scope>
</reference>
<evidence type="ECO:0000313" key="4">
    <source>
        <dbReference type="EMBL" id="PFX28875.1"/>
    </source>
</evidence>
<dbReference type="InterPro" id="IPR007110">
    <property type="entry name" value="Ig-like_dom"/>
</dbReference>
<dbReference type="Gene3D" id="2.60.40.10">
    <property type="entry name" value="Immunoglobulins"/>
    <property type="match status" value="1"/>
</dbReference>
<feature type="transmembrane region" description="Helical" evidence="2">
    <location>
        <begin position="301"/>
        <end position="325"/>
    </location>
</feature>
<feature type="compositionally biased region" description="Basic and acidic residues" evidence="1">
    <location>
        <begin position="124"/>
        <end position="133"/>
    </location>
</feature>
<sequence length="532" mass="60136">MRPCLTIVRKRERRKKVDRIQEDSKSCEKKESDFTSREDKCTDAKPSACAETEVPSVPLIKEVKVLPPIRTRTSITAAEYKPNRVWGGSVGSFYDTIRRESIVDKDLITGGRRQSRRSSSLRPHKLENESGGGKHIELEVRFKALTETEEPSGPTEKAVMKKQRHSIRNNSKLVSINDKDNVPLVNSQRAGTRDNIFNTGVPSLAEITTTIGEPANLGCYVDQTNTTHLTFSWTKDNKTVTQSSIIQVYRNVVVVTPKDDADFGTYECHVSDNVTITTCSISLKQGCNDSNHVEETASGCGIIAVLMPVLAVTVVSMLLNAHFLIRWKRRDEWAWSEQEIMHPQLSQQSEPVEQKFEEHVEVKKKKPFEERFRKNRRRDDSENDQHIKEKDKNHTAQEKNCQEPIEMQEICDIPSVPDVRAANETMVETANASSDINHIPVDTDNTPRIADFFVPDEEVNDEIAPVLSDPNRIPVDAEETPRFADLFVPGDETDGDASGRESLDSEMPLVSHYMEKMDFEEKGDTDDEPVLN</sequence>
<evidence type="ECO:0000256" key="2">
    <source>
        <dbReference type="SAM" id="Phobius"/>
    </source>
</evidence>
<dbReference type="OrthoDB" id="5978960at2759"/>
<feature type="region of interest" description="Disordered" evidence="1">
    <location>
        <begin position="108"/>
        <end position="133"/>
    </location>
</feature>
<dbReference type="AlphaFoldDB" id="A0A2B4SKC8"/>
<keyword evidence="2" id="KW-0812">Transmembrane</keyword>
<evidence type="ECO:0000256" key="1">
    <source>
        <dbReference type="SAM" id="MobiDB-lite"/>
    </source>
</evidence>
<evidence type="ECO:0000313" key="5">
    <source>
        <dbReference type="Proteomes" id="UP000225706"/>
    </source>
</evidence>
<protein>
    <recommendedName>
        <fullName evidence="3">Ig-like domain-containing protein</fullName>
    </recommendedName>
</protein>
<feature type="domain" description="Ig-like" evidence="3">
    <location>
        <begin position="202"/>
        <end position="282"/>
    </location>
</feature>
<keyword evidence="5" id="KW-1185">Reference proteome</keyword>